<evidence type="ECO:0000313" key="2">
    <source>
        <dbReference type="Proteomes" id="UP000094844"/>
    </source>
</evidence>
<dbReference type="InterPro" id="IPR025135">
    <property type="entry name" value="DUF4060"/>
</dbReference>
<dbReference type="EMBL" id="FMIQ01000011">
    <property type="protein sequence ID" value="SCM51385.1"/>
    <property type="molecule type" value="Genomic_DNA"/>
</dbReference>
<evidence type="ECO:0000313" key="1">
    <source>
        <dbReference type="EMBL" id="SCM51385.1"/>
    </source>
</evidence>
<dbReference type="Pfam" id="PF13269">
    <property type="entry name" value="DUF4060"/>
    <property type="match status" value="1"/>
</dbReference>
<gene>
    <name evidence="1" type="ORF">BN1044_00847</name>
</gene>
<evidence type="ECO:0008006" key="3">
    <source>
        <dbReference type="Google" id="ProtNLM"/>
    </source>
</evidence>
<sequence>MRHIIKGNPESTERAAIKAALNLHQAKYGDYGPTKKGVTYTIKVSEEKFFIEIINREKSYVATSMMRPRDLSKVWGNAA</sequence>
<dbReference type="OrthoDB" id="6507067at2"/>
<organism evidence="1 2">
    <name type="scientific">Hafnia alvei</name>
    <dbReference type="NCBI Taxonomy" id="569"/>
    <lineage>
        <taxon>Bacteria</taxon>
        <taxon>Pseudomonadati</taxon>
        <taxon>Pseudomonadota</taxon>
        <taxon>Gammaproteobacteria</taxon>
        <taxon>Enterobacterales</taxon>
        <taxon>Hafniaceae</taxon>
        <taxon>Hafnia</taxon>
    </lineage>
</organism>
<proteinExistence type="predicted"/>
<reference evidence="1 2" key="1">
    <citation type="submission" date="2016-09" db="EMBL/GenBank/DDBJ databases">
        <authorList>
            <person name="Capua I."/>
            <person name="De Benedictis P."/>
            <person name="Joannis T."/>
            <person name="Lombin L.H."/>
            <person name="Cattoli G."/>
        </authorList>
    </citation>
    <scope>NUCLEOTIDE SEQUENCE [LARGE SCALE GENOMIC DNA]</scope>
    <source>
        <strain evidence="1 2">GB001</strain>
    </source>
</reference>
<dbReference type="RefSeq" id="WP_072307683.1">
    <property type="nucleotide sequence ID" value="NZ_FMIQ01000011.1"/>
</dbReference>
<dbReference type="Proteomes" id="UP000094844">
    <property type="component" value="Unassembled WGS sequence"/>
</dbReference>
<accession>A0A1C6YXG4</accession>
<dbReference type="AlphaFoldDB" id="A0A1C6YXG4"/>
<protein>
    <recommendedName>
        <fullName evidence="3">DUF4060 family protein</fullName>
    </recommendedName>
</protein>
<name>A0A1C6YXG4_HAFAL</name>